<sequence>MELRSFWENRTTQETEKYFGSQTSNHQRQNIHSLFPGCSVQRAVTRECLLLKIKKEAHQSSSFPHHLLRRFFFPQRKAEAHPNYLLLLSARISQLLLAAEGAGVWLWGLKRADKSCSGGCCRGQTGPAEHQGVWRFLMSEVDAGVVLQGVEIGGDLGVPELNGSGSGVVGGGARSLVFIYPLTYDMEKKGGIKSQASESPKAEHSQFLPGLQCAKGGNRSFCYWSQGRILTYLEVFCSATKEHSIHIGGGLSVCKTHLLSLTFPSWYTVYQLGNQPGTKLVCSVPYTVYQLSNRTYCQTCTLCTSLATRISIEKVHTANFTGDAGKFPYVNNPSVPVWQPASWYTVYHFSDIIVDIWTENLRVITKQIHSILVFLSMVYASRAPTSCRFTTLYIIEGYCMYSCGQMLMYGILIKGEEVMIQILLVETEKNLPSTNHDLCSSKQHTAYNVIVFFFLAEYLFVFIALDNLSERWMLVLAQYRCWKCSPGACVIYMYMCPEPSEERKKKIHQGNNTKPHSHKSRVNDAILVGRQERKQSDPRSLSTGTLIFKASLSHSHSIMSPLISSPNSSKSNSTILVDRRCASRPLQSSKTVSYTHTAIAVSVLASLVHYEIGSKQGGGGMKKV</sequence>
<dbReference type="AlphaFoldDB" id="A0A0L6UCD4"/>
<protein>
    <submittedName>
        <fullName evidence="1">Uncharacterized protein</fullName>
    </submittedName>
</protein>
<dbReference type="VEuPathDB" id="FungiDB:VP01_747g2"/>
<accession>A0A0L6UCD4</accession>
<evidence type="ECO:0000313" key="1">
    <source>
        <dbReference type="EMBL" id="KNZ46196.1"/>
    </source>
</evidence>
<reference evidence="1 2" key="1">
    <citation type="submission" date="2015-08" db="EMBL/GenBank/DDBJ databases">
        <title>Next Generation Sequencing and Analysis of the Genome of Puccinia sorghi L Schw, the Causal Agent of Maize Common Rust.</title>
        <authorList>
            <person name="Rochi L."/>
            <person name="Burguener G."/>
            <person name="Darino M."/>
            <person name="Turjanski A."/>
            <person name="Kreff E."/>
            <person name="Dieguez M.J."/>
            <person name="Sacco F."/>
        </authorList>
    </citation>
    <scope>NUCLEOTIDE SEQUENCE [LARGE SCALE GENOMIC DNA]</scope>
    <source>
        <strain evidence="1 2">RO10H11247</strain>
    </source>
</reference>
<comment type="caution">
    <text evidence="1">The sequence shown here is derived from an EMBL/GenBank/DDBJ whole genome shotgun (WGS) entry which is preliminary data.</text>
</comment>
<gene>
    <name evidence="1" type="ORF">VP01_747g2</name>
</gene>
<organism evidence="1 2">
    <name type="scientific">Puccinia sorghi</name>
    <dbReference type="NCBI Taxonomy" id="27349"/>
    <lineage>
        <taxon>Eukaryota</taxon>
        <taxon>Fungi</taxon>
        <taxon>Dikarya</taxon>
        <taxon>Basidiomycota</taxon>
        <taxon>Pucciniomycotina</taxon>
        <taxon>Pucciniomycetes</taxon>
        <taxon>Pucciniales</taxon>
        <taxon>Pucciniaceae</taxon>
        <taxon>Puccinia</taxon>
    </lineage>
</organism>
<keyword evidence="2" id="KW-1185">Reference proteome</keyword>
<dbReference type="Proteomes" id="UP000037035">
    <property type="component" value="Unassembled WGS sequence"/>
</dbReference>
<evidence type="ECO:0000313" key="2">
    <source>
        <dbReference type="Proteomes" id="UP000037035"/>
    </source>
</evidence>
<proteinExistence type="predicted"/>
<dbReference type="EMBL" id="LAVV01012916">
    <property type="protein sequence ID" value="KNZ46196.1"/>
    <property type="molecule type" value="Genomic_DNA"/>
</dbReference>
<name>A0A0L6UCD4_9BASI</name>